<accession>A0A9N9Q041</accession>
<keyword evidence="4" id="KW-0862">Zinc</keyword>
<proteinExistence type="predicted"/>
<evidence type="ECO:0000313" key="12">
    <source>
        <dbReference type="Proteomes" id="UP000696280"/>
    </source>
</evidence>
<dbReference type="OrthoDB" id="1405595at2759"/>
<evidence type="ECO:0000256" key="2">
    <source>
        <dbReference type="ARBA" id="ARBA00022737"/>
    </source>
</evidence>
<dbReference type="InterPro" id="IPR036236">
    <property type="entry name" value="Znf_C2H2_sf"/>
</dbReference>
<evidence type="ECO:0000313" key="11">
    <source>
        <dbReference type="EMBL" id="CAG8961748.1"/>
    </source>
</evidence>
<keyword evidence="5" id="KW-0805">Transcription regulation</keyword>
<evidence type="ECO:0000256" key="4">
    <source>
        <dbReference type="ARBA" id="ARBA00022833"/>
    </source>
</evidence>
<sequence length="936" mass="105228">MDLQSSANIPPESAELSPCSTPSQGSRGPPSDLFRCQQCPKTFNRRENLSRHLKTHDALPGHPCSKCSKAFTRSDLLKRHELAHERWDTKVGKEPSVKRRKIQSISPTASPPPSDLANTRLDPLIDSRNNELPFTTERLYHQSGTQMALQPIPEPNSAPQQVHQRHNDDNYQTYHVPKPLVHRQSHLESQPFTPNIINHIEQTRPQIPQYNHFDPIDESFLQLDFSSFLLPPGMNENNNEWFSFDFYSAIRETGNEVEDVLQTRFLDQDLLKQQHSQGNIIDASHDMIIGTALGDHAFSRPNHHTTSNNEQKPVTTGITPKQSPSNTAPIDDNWPLMWNPCSTHKILHADPVDIPIGHRLFRTHKTRFDITEQTFAKIQAFLKPPSGCESLDAHTGTFTLPSLPVINVLIGLFFEHFSSQMPVLHHATVDTNTDLPTPLLAAIIIIGATYSGLKNSRRFAIVLIDIVRWHIHVSIEFDNNLMGDNMVIYAQALICYAGLWCGNKRAFEMAESVRANLMIFVRRTGFGCNVPPETKENDTLPPKSLLELEWERWIAKESRSRLFWVIYYIDLQFPTILNLPATIAIIEIGHLSFPCDNVFWAARSAHDWKRLLGTASIPPTVSFAAAMGPFIVNPLGTSVGQRQGLPRMNLNDWGAFLVLLAVFNEIFEFSQLSNFLSAFSQSEPNETNGLPTNSPNRRGTNPLIMERRTQHIASLNAFSSTYLPVSKPSTHFQRQSRAIHHLSLILLDIPLTTIQGALGTSGPTGIPPAIAKLKAWARDDPYKAENCAFNAVRAIVALTSEVRPGGTETTPDIIITVFLCHLVIWIFSTLSERPSYKRFMGMVRDGGLGSTVFFRDVLRRVEGLDDELERSERGGMDSKRMEEAREKVERRKRKLVLEHGTQVCTRLGTWGAALNVAMLLQKRADMKSEGSGSNEG</sequence>
<keyword evidence="1" id="KW-0479">Metal-binding</keyword>
<dbReference type="InterPro" id="IPR013087">
    <property type="entry name" value="Znf_C2H2_type"/>
</dbReference>
<evidence type="ECO:0000256" key="1">
    <source>
        <dbReference type="ARBA" id="ARBA00022723"/>
    </source>
</evidence>
<comment type="caution">
    <text evidence="11">The sequence shown here is derived from an EMBL/GenBank/DDBJ whole genome shotgun (WGS) entry which is preliminary data.</text>
</comment>
<keyword evidence="7" id="KW-0539">Nucleus</keyword>
<feature type="region of interest" description="Disordered" evidence="9">
    <location>
        <begin position="1"/>
        <end position="33"/>
    </location>
</feature>
<dbReference type="PROSITE" id="PS00028">
    <property type="entry name" value="ZINC_FINGER_C2H2_1"/>
    <property type="match status" value="2"/>
</dbReference>
<keyword evidence="3 8" id="KW-0863">Zinc-finger</keyword>
<dbReference type="SUPFAM" id="SSF57667">
    <property type="entry name" value="beta-beta-alpha zinc fingers"/>
    <property type="match status" value="1"/>
</dbReference>
<keyword evidence="2" id="KW-0677">Repeat</keyword>
<dbReference type="PROSITE" id="PS50157">
    <property type="entry name" value="ZINC_FINGER_C2H2_2"/>
    <property type="match status" value="2"/>
</dbReference>
<feature type="domain" description="C2H2-type" evidence="10">
    <location>
        <begin position="34"/>
        <end position="56"/>
    </location>
</feature>
<feature type="region of interest" description="Disordered" evidence="9">
    <location>
        <begin position="91"/>
        <end position="118"/>
    </location>
</feature>
<dbReference type="Gene3D" id="3.30.160.60">
    <property type="entry name" value="Classic Zinc Finger"/>
    <property type="match status" value="2"/>
</dbReference>
<keyword evidence="6" id="KW-0804">Transcription</keyword>
<dbReference type="GO" id="GO:0003677">
    <property type="term" value="F:DNA binding"/>
    <property type="evidence" value="ECO:0007669"/>
    <property type="project" value="InterPro"/>
</dbReference>
<dbReference type="EMBL" id="CAJVRL010000115">
    <property type="protein sequence ID" value="CAG8961748.1"/>
    <property type="molecule type" value="Genomic_DNA"/>
</dbReference>
<dbReference type="CDD" id="cd12148">
    <property type="entry name" value="fungal_TF_MHR"/>
    <property type="match status" value="1"/>
</dbReference>
<evidence type="ECO:0000256" key="6">
    <source>
        <dbReference type="ARBA" id="ARBA00023163"/>
    </source>
</evidence>
<dbReference type="Pfam" id="PF04082">
    <property type="entry name" value="Fungal_trans"/>
    <property type="match status" value="1"/>
</dbReference>
<evidence type="ECO:0000256" key="3">
    <source>
        <dbReference type="ARBA" id="ARBA00022771"/>
    </source>
</evidence>
<dbReference type="Proteomes" id="UP000696280">
    <property type="component" value="Unassembled WGS sequence"/>
</dbReference>
<dbReference type="GO" id="GO:0008270">
    <property type="term" value="F:zinc ion binding"/>
    <property type="evidence" value="ECO:0007669"/>
    <property type="project" value="UniProtKB-KW"/>
</dbReference>
<gene>
    <name evidence="11" type="ORF">HYFRA_00006290</name>
</gene>
<evidence type="ECO:0000256" key="7">
    <source>
        <dbReference type="ARBA" id="ARBA00023242"/>
    </source>
</evidence>
<evidence type="ECO:0000256" key="5">
    <source>
        <dbReference type="ARBA" id="ARBA00023015"/>
    </source>
</evidence>
<feature type="region of interest" description="Disordered" evidence="9">
    <location>
        <begin position="301"/>
        <end position="330"/>
    </location>
</feature>
<feature type="compositionally biased region" description="Polar residues" evidence="9">
    <location>
        <begin position="304"/>
        <end position="328"/>
    </location>
</feature>
<reference evidence="11" key="1">
    <citation type="submission" date="2021-07" db="EMBL/GenBank/DDBJ databases">
        <authorList>
            <person name="Durling M."/>
        </authorList>
    </citation>
    <scope>NUCLEOTIDE SEQUENCE</scope>
</reference>
<feature type="domain" description="C2H2-type" evidence="10">
    <location>
        <begin position="62"/>
        <end position="84"/>
    </location>
</feature>
<name>A0A9N9Q041_9HELO</name>
<dbReference type="PANTHER" id="PTHR47660">
    <property type="entry name" value="TRANSCRIPTION FACTOR WITH C2H2 AND ZN(2)-CYS(6) DNA BINDING DOMAIN (EUROFUNG)-RELATED-RELATED"/>
    <property type="match status" value="1"/>
</dbReference>
<dbReference type="GO" id="GO:0006351">
    <property type="term" value="P:DNA-templated transcription"/>
    <property type="evidence" value="ECO:0007669"/>
    <property type="project" value="InterPro"/>
</dbReference>
<organism evidence="11 12">
    <name type="scientific">Hymenoscyphus fraxineus</name>
    <dbReference type="NCBI Taxonomy" id="746836"/>
    <lineage>
        <taxon>Eukaryota</taxon>
        <taxon>Fungi</taxon>
        <taxon>Dikarya</taxon>
        <taxon>Ascomycota</taxon>
        <taxon>Pezizomycotina</taxon>
        <taxon>Leotiomycetes</taxon>
        <taxon>Helotiales</taxon>
        <taxon>Helotiaceae</taxon>
        <taxon>Hymenoscyphus</taxon>
    </lineage>
</organism>
<evidence type="ECO:0000256" key="9">
    <source>
        <dbReference type="SAM" id="MobiDB-lite"/>
    </source>
</evidence>
<evidence type="ECO:0000259" key="10">
    <source>
        <dbReference type="PROSITE" id="PS50157"/>
    </source>
</evidence>
<dbReference type="AlphaFoldDB" id="A0A9N9Q041"/>
<dbReference type="PANTHER" id="PTHR47660:SF2">
    <property type="entry name" value="TRANSCRIPTION FACTOR WITH C2H2 AND ZN(2)-CYS(6) DNA BINDING DOMAIN (EUROFUNG)"/>
    <property type="match status" value="1"/>
</dbReference>
<protein>
    <recommendedName>
        <fullName evidence="10">C2H2-type domain-containing protein</fullName>
    </recommendedName>
</protein>
<keyword evidence="12" id="KW-1185">Reference proteome</keyword>
<dbReference type="Pfam" id="PF00096">
    <property type="entry name" value="zf-C2H2"/>
    <property type="match status" value="2"/>
</dbReference>
<dbReference type="SMART" id="SM00355">
    <property type="entry name" value="ZnF_C2H2"/>
    <property type="match status" value="2"/>
</dbReference>
<evidence type="ECO:0000256" key="8">
    <source>
        <dbReference type="PROSITE-ProRule" id="PRU00042"/>
    </source>
</evidence>
<dbReference type="FunFam" id="3.30.160.60:FF:000100">
    <property type="entry name" value="Zinc finger 45-like"/>
    <property type="match status" value="1"/>
</dbReference>
<dbReference type="InterPro" id="IPR007219">
    <property type="entry name" value="XnlR_reg_dom"/>
</dbReference>